<name>A0AAW1RWQ3_9CHLO</name>
<feature type="region of interest" description="Disordered" evidence="2">
    <location>
        <begin position="1"/>
        <end position="713"/>
    </location>
</feature>
<feature type="region of interest" description="Disordered" evidence="2">
    <location>
        <begin position="1001"/>
        <end position="1029"/>
    </location>
</feature>
<feature type="compositionally biased region" description="Basic and acidic residues" evidence="2">
    <location>
        <begin position="621"/>
        <end position="637"/>
    </location>
</feature>
<evidence type="ECO:0000313" key="3">
    <source>
        <dbReference type="EMBL" id="KAK9838208.1"/>
    </source>
</evidence>
<keyword evidence="4" id="KW-1185">Reference proteome</keyword>
<proteinExistence type="predicted"/>
<feature type="compositionally biased region" description="Basic and acidic residues" evidence="2">
    <location>
        <begin position="356"/>
        <end position="373"/>
    </location>
</feature>
<protein>
    <submittedName>
        <fullName evidence="3">Uncharacterized protein</fullName>
    </submittedName>
</protein>
<gene>
    <name evidence="3" type="ORF">WJX84_009798</name>
</gene>
<feature type="compositionally biased region" description="Basic and acidic residues" evidence="2">
    <location>
        <begin position="540"/>
        <end position="550"/>
    </location>
</feature>
<feature type="coiled-coil region" evidence="1">
    <location>
        <begin position="808"/>
        <end position="890"/>
    </location>
</feature>
<sequence length="1164" mass="128633">DPPPYDARRLPPPYAEEELRRRRFDHERPEAFVGMMPDGFPPYPRTVPGDMHGRDLQHLPPPLPPRGHLHDEVGPFFDRAPPPGAMDHRRYRSPSPPPHLRGRHGLNPSWGPPSDLPPHARVVRYHHGPAWPSRPPSPGPHAIPRGFDPGRRPSNPLDHGLAPLHRFDPPRGSARQYPSPPRDFASRPSSGPEPHAARGRRPLSPSPPRRSQHLPHDAPTARYHAADGYGHRDRDWQLHNPGPGPASLRHGSASLPYRPQRDSSPSRMPLAADRLHMGGRMLPGGHYRGISPSRSRDYQEPLPGLSPRGFGAGGLAPLRHTERWEAANAGPSFRDNSRVSPHRVDSFSDPRLMPAAREKPADLKLPESGERPAARRSPPALKRDRSPVRDSRGQEGSLYEAKRSKTEPKKPDPKQLNQGMAGADLSRSSRDDHRGAARHQPDRRVDPKPADVRAPDNENGPSSAADGSQRLPAKAVSKPDEKPQSRAHGDSGPREGNRASTVPNGISAHRAGSPTRQSSRASAKISGPAAERSSKPANGRAKEEDGKEVRQVSGSGAGSAGRTDARNGKRAHSPARAAGTGKSVKDDMKKPRTEGSEQERDSSKGKEPPSKARALQQRKLQPADRHRPGEKPSRGSAKDGNQPPAARMQPGRHDKSNGPGPHSGSGSARDGAGVPSRDALTAAPEPGIEGSHMEQQEARSSGRAGSNGWAADPDLQGAQAEVRPAGGMDASLVPLLVDPTPGWDARQEWSYMDPDGDSHGLFTIKQIRQWLSSMARKPDLRQQFEDFKELTRLQARTERRLAAALSYSKEAKHKLAAQERQLVNARRSNEKLTQDRDALEAQTCSDRAIIRKLEARLAATSSLADLQNRCSDYKHKMKDLCSEAEEIKQASLMAENAAAAHREEAATLRQALDIRAPQREAASLIKARQQTEATIASLTEELQHARGMERDMQQAVQDSRRQETLQRDAAEGAAQRERAALQRCELVAEERDQLNSQMDLDHQQALRREQQLKEEHESDRSEMESQLRSMENDVHVVRAQLHQCQGCLTEEQKRADNAAQVAKQHLADAKSELQEAWQRCDSQQDHSQQLEADIGRLERDIEGLQESRRMVQEDKANSQRLHQAAEVRGRDLEDQGFELKECSDGFIVNFYICMMVLYPCRVAC</sequence>
<feature type="non-terminal residue" evidence="3">
    <location>
        <position position="1"/>
    </location>
</feature>
<evidence type="ECO:0000313" key="4">
    <source>
        <dbReference type="Proteomes" id="UP001485043"/>
    </source>
</evidence>
<feature type="compositionally biased region" description="Basic and acidic residues" evidence="2">
    <location>
        <begin position="381"/>
        <end position="393"/>
    </location>
</feature>
<dbReference type="AlphaFoldDB" id="A0AAW1RWQ3"/>
<feature type="region of interest" description="Disordered" evidence="2">
    <location>
        <begin position="955"/>
        <end position="974"/>
    </location>
</feature>
<evidence type="ECO:0000256" key="2">
    <source>
        <dbReference type="SAM" id="MobiDB-lite"/>
    </source>
</evidence>
<feature type="coiled-coil region" evidence="1">
    <location>
        <begin position="1080"/>
        <end position="1114"/>
    </location>
</feature>
<feature type="coiled-coil region" evidence="1">
    <location>
        <begin position="921"/>
        <end position="948"/>
    </location>
</feature>
<organism evidence="3 4">
    <name type="scientific">Apatococcus fuscideae</name>
    <dbReference type="NCBI Taxonomy" id="2026836"/>
    <lineage>
        <taxon>Eukaryota</taxon>
        <taxon>Viridiplantae</taxon>
        <taxon>Chlorophyta</taxon>
        <taxon>core chlorophytes</taxon>
        <taxon>Trebouxiophyceae</taxon>
        <taxon>Chlorellales</taxon>
        <taxon>Chlorellaceae</taxon>
        <taxon>Apatococcus</taxon>
    </lineage>
</organism>
<accession>A0AAW1RWQ3</accession>
<feature type="compositionally biased region" description="Pro residues" evidence="2">
    <location>
        <begin position="132"/>
        <end position="141"/>
    </location>
</feature>
<feature type="compositionally biased region" description="Basic and acidic residues" evidence="2">
    <location>
        <begin position="17"/>
        <end position="30"/>
    </location>
</feature>
<dbReference type="EMBL" id="JALJOV010001934">
    <property type="protein sequence ID" value="KAK9838208.1"/>
    <property type="molecule type" value="Genomic_DNA"/>
</dbReference>
<dbReference type="Proteomes" id="UP001485043">
    <property type="component" value="Unassembled WGS sequence"/>
</dbReference>
<feature type="compositionally biased region" description="Pro residues" evidence="2">
    <location>
        <begin position="1"/>
        <end position="14"/>
    </location>
</feature>
<feature type="compositionally biased region" description="Basic and acidic residues" evidence="2">
    <location>
        <begin position="583"/>
        <end position="610"/>
    </location>
</feature>
<feature type="compositionally biased region" description="Basic and acidic residues" evidence="2">
    <location>
        <begin position="477"/>
        <end position="497"/>
    </location>
</feature>
<feature type="compositionally biased region" description="Basic and acidic residues" evidence="2">
    <location>
        <begin position="427"/>
        <end position="456"/>
    </location>
</feature>
<feature type="compositionally biased region" description="Low complexity" evidence="2">
    <location>
        <begin position="657"/>
        <end position="667"/>
    </location>
</feature>
<feature type="compositionally biased region" description="Basic and acidic residues" evidence="2">
    <location>
        <begin position="400"/>
        <end position="413"/>
    </location>
</feature>
<reference evidence="3 4" key="1">
    <citation type="journal article" date="2024" name="Nat. Commun.">
        <title>Phylogenomics reveals the evolutionary origins of lichenization in chlorophyte algae.</title>
        <authorList>
            <person name="Puginier C."/>
            <person name="Libourel C."/>
            <person name="Otte J."/>
            <person name="Skaloud P."/>
            <person name="Haon M."/>
            <person name="Grisel S."/>
            <person name="Petersen M."/>
            <person name="Berrin J.G."/>
            <person name="Delaux P.M."/>
            <person name="Dal Grande F."/>
            <person name="Keller J."/>
        </authorList>
    </citation>
    <scope>NUCLEOTIDE SEQUENCE [LARGE SCALE GENOMIC DNA]</scope>
    <source>
        <strain evidence="3 4">SAG 2523</strain>
    </source>
</reference>
<comment type="caution">
    <text evidence="3">The sequence shown here is derived from an EMBL/GenBank/DDBJ whole genome shotgun (WGS) entry which is preliminary data.</text>
</comment>
<evidence type="ECO:0000256" key="1">
    <source>
        <dbReference type="SAM" id="Coils"/>
    </source>
</evidence>
<keyword evidence="1" id="KW-0175">Coiled coil</keyword>